<protein>
    <recommendedName>
        <fullName evidence="6">Sirohydrochlorin cobaltochelatase</fullName>
        <ecNumber evidence="6">4.99.1.3</ecNumber>
    </recommendedName>
    <alternativeName>
        <fullName evidence="6">CbiXS</fullName>
    </alternativeName>
    <alternativeName>
        <fullName evidence="6">Sirohydrochlorin nickelchelatase</fullName>
        <ecNumber evidence="6">4.99.1.11</ecNumber>
    </alternativeName>
</protein>
<dbReference type="InterPro" id="IPR002762">
    <property type="entry name" value="CbiX-like"/>
</dbReference>
<dbReference type="HAMAP" id="MF_00785">
    <property type="entry name" value="CbiX"/>
    <property type="match status" value="1"/>
</dbReference>
<evidence type="ECO:0000256" key="6">
    <source>
        <dbReference type="HAMAP-Rule" id="MF_00785"/>
    </source>
</evidence>
<gene>
    <name evidence="6 7" type="primary">cfbA</name>
    <name evidence="6" type="synonym">cbiX</name>
    <name evidence="7" type="ORF">HA336_04180</name>
</gene>
<dbReference type="GeneID" id="1477731"/>
<keyword evidence="5 6" id="KW-0170">Cobalt</keyword>
<dbReference type="RefSeq" id="WP_011018798.1">
    <property type="nucleotide sequence ID" value="NZ_DUJS01000004.1"/>
</dbReference>
<comment type="caution">
    <text evidence="7">The sequence shown here is derived from an EMBL/GenBank/DDBJ whole genome shotgun (WGS) entry which is preliminary data.</text>
</comment>
<dbReference type="PANTHER" id="PTHR33542">
    <property type="entry name" value="SIROHYDROCHLORIN FERROCHELATASE, CHLOROPLASTIC"/>
    <property type="match status" value="1"/>
</dbReference>
<dbReference type="InterPro" id="IPR050963">
    <property type="entry name" value="Sirohydro_Cobaltochel/CbiX"/>
</dbReference>
<keyword evidence="6" id="KW-0484">Methanogenesis</keyword>
<dbReference type="Gene3D" id="3.40.50.1400">
    <property type="match status" value="1"/>
</dbReference>
<comment type="function">
    <text evidence="6">Catalyzes the insertion of Co(2+) into sirohydrochlorin as part of the anaerobic pathway to cobalamin biosynthesis. Involved in the biosynthesis of the unique nickel-containing tetrapyrrole coenzyme F430, the prosthetic group of methyl-coenzyme M reductase (MCR), which plays a key role in methanogenesis and anaerobic methane oxidation. Catalyzes the insertion of Ni(2+) into sirohydrochlorin to yield Ni-sirohydrochlorin.</text>
</comment>
<dbReference type="Pfam" id="PF01903">
    <property type="entry name" value="CbiX"/>
    <property type="match status" value="1"/>
</dbReference>
<evidence type="ECO:0000256" key="3">
    <source>
        <dbReference type="ARBA" id="ARBA00022723"/>
    </source>
</evidence>
<evidence type="ECO:0000256" key="5">
    <source>
        <dbReference type="ARBA" id="ARBA00023285"/>
    </source>
</evidence>
<comment type="pathway">
    <text evidence="6">Cofactor biosynthesis; adenosylcobalamin biosynthesis; cob(II)yrinate a,c-diamide from sirohydrochlorin (anaerobic route): step 1/10.</text>
</comment>
<dbReference type="SUPFAM" id="SSF53800">
    <property type="entry name" value="Chelatase"/>
    <property type="match status" value="1"/>
</dbReference>
<name>A0A832WAT0_9EURY</name>
<comment type="similarity">
    <text evidence="6">Belongs to the CbiX family. CbiXS subfamily.</text>
</comment>
<sequence length="143" mass="16083">MVAVVLVGHGSRLPYSRQVVEKIAEYVEEMGDFETVEVGFMELCEPTVQEAVKKAAESGVDKIVVVPVFLAHGVHTKRDIPKMLGLEPEWDDDEDDHDHHHHHHRDYTPVDVDAEIVYAEPLGADPRIAEIVIDRIKEALGEE</sequence>
<feature type="binding site" evidence="6">
    <location>
        <position position="45"/>
    </location>
    <ligand>
        <name>substrate</name>
    </ligand>
</feature>
<dbReference type="GO" id="GO:0050897">
    <property type="term" value="F:cobalt ion binding"/>
    <property type="evidence" value="ECO:0007669"/>
    <property type="project" value="UniProtKB-UniRule"/>
</dbReference>
<evidence type="ECO:0000256" key="2">
    <source>
        <dbReference type="ARBA" id="ARBA00022596"/>
    </source>
</evidence>
<reference evidence="7" key="1">
    <citation type="journal article" date="2020" name="bioRxiv">
        <title>A rank-normalized archaeal taxonomy based on genome phylogeny resolves widespread incomplete and uneven classifications.</title>
        <authorList>
            <person name="Rinke C."/>
            <person name="Chuvochina M."/>
            <person name="Mussig A.J."/>
            <person name="Chaumeil P.-A."/>
            <person name="Waite D.W."/>
            <person name="Whitman W.B."/>
            <person name="Parks D.H."/>
            <person name="Hugenholtz P."/>
        </authorList>
    </citation>
    <scope>NUCLEOTIDE SEQUENCE</scope>
    <source>
        <strain evidence="7">UBA8853</strain>
    </source>
</reference>
<feature type="active site" description="Proton acceptor" evidence="6">
    <location>
        <position position="9"/>
    </location>
</feature>
<dbReference type="GO" id="GO:0015948">
    <property type="term" value="P:methanogenesis"/>
    <property type="evidence" value="ECO:0007669"/>
    <property type="project" value="UniProtKB-KW"/>
</dbReference>
<dbReference type="PANTHER" id="PTHR33542:SF3">
    <property type="entry name" value="SIROHYDROCHLORIN FERROCHELATASE, CHLOROPLASTIC"/>
    <property type="match status" value="1"/>
</dbReference>
<keyword evidence="2 6" id="KW-0533">Nickel</keyword>
<keyword evidence="1 6" id="KW-0169">Cobalamin biosynthesis</keyword>
<dbReference type="InterPro" id="IPR023652">
    <property type="entry name" value="SiroHydchlorin_Cochelatase"/>
</dbReference>
<dbReference type="SMR" id="A0A832WAT0"/>
<keyword evidence="4 6" id="KW-0456">Lyase</keyword>
<dbReference type="OMA" id="HEHEKLE"/>
<dbReference type="UniPathway" id="UPA00148">
    <property type="reaction ID" value="UER00223"/>
</dbReference>
<dbReference type="NCBIfam" id="NF033198">
    <property type="entry name" value="F430_CfbA"/>
    <property type="match status" value="1"/>
</dbReference>
<dbReference type="EC" id="4.99.1.11" evidence="6"/>
<comment type="subunit">
    <text evidence="6">Homotetramer; dimer of dimers.</text>
</comment>
<evidence type="ECO:0000313" key="7">
    <source>
        <dbReference type="EMBL" id="HII70413.1"/>
    </source>
</evidence>
<evidence type="ECO:0000256" key="1">
    <source>
        <dbReference type="ARBA" id="ARBA00022573"/>
    </source>
</evidence>
<feature type="binding site" evidence="6">
    <location>
        <position position="9"/>
    </location>
    <ligand>
        <name>Co(2+)</name>
        <dbReference type="ChEBI" id="CHEBI:48828"/>
    </ligand>
</feature>
<dbReference type="Proteomes" id="UP000619545">
    <property type="component" value="Unassembled WGS sequence"/>
</dbReference>
<keyword evidence="3 6" id="KW-0479">Metal-binding</keyword>
<feature type="binding site" evidence="6">
    <location>
        <position position="9"/>
    </location>
    <ligand>
        <name>Ni(2+)</name>
        <dbReference type="ChEBI" id="CHEBI:49786"/>
    </ligand>
</feature>
<feature type="binding site" evidence="6">
    <location>
        <position position="75"/>
    </location>
    <ligand>
        <name>Co(2+)</name>
        <dbReference type="ChEBI" id="CHEBI:48828"/>
    </ligand>
</feature>
<organism evidence="7 8">
    <name type="scientific">Methanopyrus kandleri</name>
    <dbReference type="NCBI Taxonomy" id="2320"/>
    <lineage>
        <taxon>Archaea</taxon>
        <taxon>Methanobacteriati</taxon>
        <taxon>Methanobacteriota</taxon>
        <taxon>Methanomada group</taxon>
        <taxon>Methanopyri</taxon>
        <taxon>Methanopyrales</taxon>
        <taxon>Methanopyraceae</taxon>
        <taxon>Methanopyrus</taxon>
    </lineage>
</organism>
<comment type="catalytic activity">
    <reaction evidence="6">
        <text>Co-sirohydrochlorin + 2 H(+) = sirohydrochlorin + Co(2+)</text>
        <dbReference type="Rhea" id="RHEA:15893"/>
        <dbReference type="ChEBI" id="CHEBI:15378"/>
        <dbReference type="ChEBI" id="CHEBI:48828"/>
        <dbReference type="ChEBI" id="CHEBI:58351"/>
        <dbReference type="ChEBI" id="CHEBI:60049"/>
        <dbReference type="EC" id="4.99.1.3"/>
    </reaction>
</comment>
<evidence type="ECO:0000256" key="4">
    <source>
        <dbReference type="ARBA" id="ARBA00023239"/>
    </source>
</evidence>
<dbReference type="AlphaFoldDB" id="A0A832WAT0"/>
<dbReference type="GO" id="GO:0016852">
    <property type="term" value="F:sirohydrochlorin cobaltochelatase activity"/>
    <property type="evidence" value="ECO:0007669"/>
    <property type="project" value="UniProtKB-UniRule"/>
</dbReference>
<evidence type="ECO:0000313" key="8">
    <source>
        <dbReference type="Proteomes" id="UP000619545"/>
    </source>
</evidence>
<dbReference type="NCBIfam" id="NF002090">
    <property type="entry name" value="PRK00923.1"/>
    <property type="match status" value="1"/>
</dbReference>
<dbReference type="EC" id="4.99.1.3" evidence="6"/>
<dbReference type="EMBL" id="DUJS01000004">
    <property type="protein sequence ID" value="HII70413.1"/>
    <property type="molecule type" value="Genomic_DNA"/>
</dbReference>
<dbReference type="GO" id="GO:0016151">
    <property type="term" value="F:nickel cation binding"/>
    <property type="evidence" value="ECO:0007669"/>
    <property type="project" value="UniProtKB-UniRule"/>
</dbReference>
<comment type="catalytic activity">
    <reaction evidence="6">
        <text>Ni-sirohydrochlorin + 2 H(+) = sirohydrochlorin + Ni(2+)</text>
        <dbReference type="Rhea" id="RHEA:52796"/>
        <dbReference type="ChEBI" id="CHEBI:15378"/>
        <dbReference type="ChEBI" id="CHEBI:49786"/>
        <dbReference type="ChEBI" id="CHEBI:58351"/>
        <dbReference type="ChEBI" id="CHEBI:136841"/>
        <dbReference type="EC" id="4.99.1.11"/>
    </reaction>
</comment>
<accession>A0A832WAT0</accession>
<feature type="binding site" evidence="6">
    <location>
        <begin position="70"/>
        <end position="75"/>
    </location>
    <ligand>
        <name>substrate</name>
    </ligand>
</feature>
<dbReference type="GO" id="GO:0019251">
    <property type="term" value="P:anaerobic cobalamin biosynthetic process"/>
    <property type="evidence" value="ECO:0007669"/>
    <property type="project" value="UniProtKB-UniRule"/>
</dbReference>
<proteinExistence type="inferred from homology"/>
<feature type="binding site" evidence="6">
    <location>
        <position position="75"/>
    </location>
    <ligand>
        <name>Ni(2+)</name>
        <dbReference type="ChEBI" id="CHEBI:49786"/>
    </ligand>
</feature>
<dbReference type="CDD" id="cd03416">
    <property type="entry name" value="CbiX_SirB_N"/>
    <property type="match status" value="1"/>
</dbReference>